<evidence type="ECO:0000256" key="1">
    <source>
        <dbReference type="SAM" id="MobiDB-lite"/>
    </source>
</evidence>
<organism evidence="2 3">
    <name type="scientific">Enhygromyxa salina</name>
    <dbReference type="NCBI Taxonomy" id="215803"/>
    <lineage>
        <taxon>Bacteria</taxon>
        <taxon>Pseudomonadati</taxon>
        <taxon>Myxococcota</taxon>
        <taxon>Polyangia</taxon>
        <taxon>Nannocystales</taxon>
        <taxon>Nannocystaceae</taxon>
        <taxon>Enhygromyxa</taxon>
    </lineage>
</organism>
<feature type="compositionally biased region" description="Low complexity" evidence="1">
    <location>
        <begin position="434"/>
        <end position="451"/>
    </location>
</feature>
<feature type="region of interest" description="Disordered" evidence="1">
    <location>
        <begin position="427"/>
        <end position="461"/>
    </location>
</feature>
<accession>A0A2S9YM69</accession>
<dbReference type="Pfam" id="PF13289">
    <property type="entry name" value="SIR2_2"/>
    <property type="match status" value="1"/>
</dbReference>
<name>A0A2S9YM69_9BACT</name>
<evidence type="ECO:0000313" key="3">
    <source>
        <dbReference type="Proteomes" id="UP000238823"/>
    </source>
</evidence>
<feature type="compositionally biased region" description="Polar residues" evidence="1">
    <location>
        <begin position="680"/>
        <end position="693"/>
    </location>
</feature>
<gene>
    <name evidence="2" type="ORF">ENSA7_41080</name>
</gene>
<dbReference type="AlphaFoldDB" id="A0A2S9YM69"/>
<protein>
    <submittedName>
        <fullName evidence="2">Uncharacterized protein</fullName>
    </submittedName>
</protein>
<dbReference type="Proteomes" id="UP000238823">
    <property type="component" value="Unassembled WGS sequence"/>
</dbReference>
<dbReference type="EMBL" id="PVNL01000080">
    <property type="protein sequence ID" value="PRQ06190.1"/>
    <property type="molecule type" value="Genomic_DNA"/>
</dbReference>
<evidence type="ECO:0000313" key="2">
    <source>
        <dbReference type="EMBL" id="PRQ06190.1"/>
    </source>
</evidence>
<reference evidence="2 3" key="1">
    <citation type="submission" date="2018-03" db="EMBL/GenBank/DDBJ databases">
        <title>Draft Genome Sequences of the Obligatory Marine Myxobacteria Enhygromyxa salina SWB007.</title>
        <authorList>
            <person name="Poehlein A."/>
            <person name="Moghaddam J.A."/>
            <person name="Harms H."/>
            <person name="Alanjari M."/>
            <person name="Koenig G.M."/>
            <person name="Daniel R."/>
            <person name="Schaeberle T.F."/>
        </authorList>
    </citation>
    <scope>NUCLEOTIDE SEQUENCE [LARGE SCALE GENOMIC DNA]</scope>
    <source>
        <strain evidence="2 3">SWB007</strain>
    </source>
</reference>
<feature type="region of interest" description="Disordered" evidence="1">
    <location>
        <begin position="672"/>
        <end position="693"/>
    </location>
</feature>
<dbReference type="RefSeq" id="WP_181233948.1">
    <property type="nucleotide sequence ID" value="NZ_PVNL01000080.1"/>
</dbReference>
<proteinExistence type="predicted"/>
<comment type="caution">
    <text evidence="2">The sequence shown here is derived from an EMBL/GenBank/DDBJ whole genome shotgun (WGS) entry which is preliminary data.</text>
</comment>
<sequence>MTRATSFDLSKLENLAERIYHGQVVFFVGAGFSLDSEGLSGQRLLLRLLARFDAMSSVMIERREQLTAAVVATAKRLREVLRETFWLGQEGRDPLTTVAHAKILEQDYYRPNEWMCEAFGTLVDACTEVGFSEDFWVDVHQRETTLLECNPIWGRVERVSPIEPRLLVGEAWGPSERGKALFLDTLGFADPSVMAGRPHAREIAEVERSYADRLRPRHHIIARWARDGLCRTLLTTNYDMLIEGAYRLSGFACRLCDAPGQDPEPPPLLTELSHFARIGQAADFFRFGHTHRSALVAKIHGCAECYRWARTRVVEALASGAEPELSDARRAFASYLPSIVFTFREIQNWREDAWSRDLLANLLRTRSIVFCGYSIRDRVLHDAFRTAFEEIASVNARVGGPRLGGLLGGLGATEQDERVLHAQHDVRGAERAARGGARADTAAGAGAAAEASKAQIESDTTDGRAQRARAFFLGGPGGFEFDALEVLRAASRAEGIAHPSQTHHPNYLQSYFEGMDGFPRLDQTMRWLWHRTVRIRQEQCVEVDLRRVATNLLGHGCPERERVRVLDRLHELTDAEFEQARGWERAGPSDSQFDRVVGWTDRFHPALLRELAIGEAVLRRDGPGASVRVVNRRQWFFPPSEHPQWTGWGVVVEIALRRMIASWRGELREWSQPSPCVAPGQSQRPAVSFSSGTEALPSTPRALAIVLSGFDRRSVRSRVRGAFAGRVHHWRLRAQAIPWWASDQRPLPGTPGAPSLWRWAVADEPSQAMLDALPEVLGIDGPVESGQSRPLRVA</sequence>